<keyword evidence="5" id="KW-0963">Cytoplasm</keyword>
<dbReference type="SUPFAM" id="SSF50978">
    <property type="entry name" value="WD40 repeat-like"/>
    <property type="match status" value="1"/>
</dbReference>
<evidence type="ECO:0000256" key="7">
    <source>
        <dbReference type="ARBA" id="ARBA00022737"/>
    </source>
</evidence>
<evidence type="ECO:0000256" key="2">
    <source>
        <dbReference type="ARBA" id="ARBA00004406"/>
    </source>
</evidence>
<evidence type="ECO:0000256" key="18">
    <source>
        <dbReference type="SAM" id="MobiDB-lite"/>
    </source>
</evidence>
<evidence type="ECO:0000256" key="1">
    <source>
        <dbReference type="ARBA" id="ARBA00004180"/>
    </source>
</evidence>
<comment type="similarity">
    <text evidence="3">Belongs to the WD repeat SEC31 family.</text>
</comment>
<evidence type="ECO:0000256" key="6">
    <source>
        <dbReference type="ARBA" id="ARBA00022574"/>
    </source>
</evidence>
<comment type="function">
    <text evidence="13">Component of the coat protein complex II (COPII) which promotes the formation of transport vesicles from the endoplasmic reticulum (ER). The coat has two main functions, the physical deformation of the endoplasmic reticulum membrane into vesicles and the selection of cargo molecules.</text>
</comment>
<evidence type="ECO:0000256" key="4">
    <source>
        <dbReference type="ARBA" id="ARBA00022448"/>
    </source>
</evidence>
<evidence type="ECO:0000256" key="10">
    <source>
        <dbReference type="ARBA" id="ARBA00022927"/>
    </source>
</evidence>
<feature type="compositionally biased region" description="Low complexity" evidence="18">
    <location>
        <begin position="944"/>
        <end position="959"/>
    </location>
</feature>
<sequence>MYIAAGTAAQQLDATFSSNAKLEIYTVDMTDSSTTAKCAGSVETSNRFQKVVWGGTYSESPHENGVIVCGTDKGGIEIYNPDKILNGDDDCLVLQTSKHTGPVGALDFNPFQRNLFASGASEREIFIWDMKNPGSPMTPGAKTQPIAQISSIAWNRQVQHILASTSAITSGPCCVVWDLRKNEPIIKVQDPSGRMQCSDVAWHPEVATQLVLSSEDDHSPVVQLWDLRNATSPMKVLEKHKKGVMSVSWCPRDPDLLLSCSKDNHVFCWNPNTSPPEVVYELETNAQWCFDVQWCPRNPNVVSTGSFDGRIVVHSLMGGGAAIEDDSADEKQRNMVAEAFGAESFPTERPQPTAAAQKKAGVCLKNPPKWMRKPCGASFVFGGKLVSFQHYPVSDPQQQRAGKRTAIISQVVTEIDLLEQSKELRGALSDNAQCSAFCQKRLTGAKTEFDENIWSFLKVNFDPEPRQQYLQLLGYNPTELKAKFNSAISSKSPSNGDLSSQMNDVSLNNSSSNSTTGDDSASNGLDVFEQIAAAKEKSPPQAVVKPMQIPVAEGDLDSMISQALLIGDYEAAVDLCLHGDRMADAIVIAIAGGEQLLEKTQRKYFASSESKITRLLSAVVTKDWQDVVKSCELENWKEALASLLTYASPDELVTLCDELGERLEGSAEYRSHACLCYICSGNIERLVRCWDSVRPQNGASDGDCKAIQDLIEKIMILFRVVELQSQGRSSASFGEASADKLAEYASLLAAQGQLAPAMEILPRSSNKEVIQILQDRLFHAQGDSVAGLQPPPFPFSRDGIRIGQRPEVQVLPQRRGRDMYNQQPQNVYSQSPASMNTNTPLSQTYTPQPVRSQSQASPNPYASTQPFQQRQTYGGSPQLTAPTSLYNPQSVAASPVAPAAAPNPNPMMMPVQPQQPISSAYQPYTPVVSNGPGPMQPQAPVQNPPASMAGPPPSGGDSSITRKSSSGWNDPPALDPNRIPRKKKQPMQPVIKPEELNLMTPAPQARAPQQHPGLMQPNSMAAPVSRAPMMGYPQQMPMNPGPQQASDMIQQMQQAPAPTASVPTAAPKAVPKDPIPTEHQILQTQFDDLIKRCNAQATSAQMKRKLDDCNRRLEFLYDKLRASSLSQNVVAGLHQLAQSISARDYATGLRQHQHIVSHSNFSEISAFMPGVKTMLQIAGQLRI</sequence>
<evidence type="ECO:0000313" key="19">
    <source>
        <dbReference type="EMBL" id="CAB3265938.1"/>
    </source>
</evidence>
<feature type="region of interest" description="Disordered" evidence="18">
    <location>
        <begin position="490"/>
        <end position="522"/>
    </location>
</feature>
<dbReference type="PANTHER" id="PTHR13923:SF11">
    <property type="entry name" value="SECRETORY 31, ISOFORM D"/>
    <property type="match status" value="1"/>
</dbReference>
<evidence type="ECO:0000256" key="3">
    <source>
        <dbReference type="ARBA" id="ARBA00009358"/>
    </source>
</evidence>
<dbReference type="FunFam" id="1.20.940.10:FF:000001">
    <property type="entry name" value="Protein transport protein Sec31A isoform A"/>
    <property type="match status" value="1"/>
</dbReference>
<dbReference type="GO" id="GO:0090110">
    <property type="term" value="P:COPII-coated vesicle cargo loading"/>
    <property type="evidence" value="ECO:0007669"/>
    <property type="project" value="TreeGrafter"/>
</dbReference>
<gene>
    <name evidence="19" type="primary">Sec31a-002</name>
</gene>
<dbReference type="Gene3D" id="1.20.940.10">
    <property type="entry name" value="Functional domain of the splicing factor Prp18"/>
    <property type="match status" value="1"/>
</dbReference>
<evidence type="ECO:0000256" key="14">
    <source>
        <dbReference type="ARBA" id="ARBA00039468"/>
    </source>
</evidence>
<feature type="compositionally biased region" description="Polar residues" evidence="18">
    <location>
        <begin position="490"/>
        <end position="502"/>
    </location>
</feature>
<dbReference type="FunFam" id="1.25.40.1030:FF:000011">
    <property type="entry name" value="SEC31 homolog B, COPII coat complex component"/>
    <property type="match status" value="1"/>
</dbReference>
<keyword evidence="10" id="KW-0653">Protein transport</keyword>
<evidence type="ECO:0000256" key="8">
    <source>
        <dbReference type="ARBA" id="ARBA00022824"/>
    </source>
</evidence>
<proteinExistence type="evidence at transcript level"/>
<feature type="compositionally biased region" description="Low complexity" evidence="18">
    <location>
        <begin position="503"/>
        <end position="522"/>
    </location>
</feature>
<keyword evidence="4" id="KW-0813">Transport</keyword>
<evidence type="ECO:0000256" key="13">
    <source>
        <dbReference type="ARBA" id="ARBA00025471"/>
    </source>
</evidence>
<evidence type="ECO:0000256" key="15">
    <source>
        <dbReference type="ARBA" id="ARBA00041470"/>
    </source>
</evidence>
<dbReference type="Gene3D" id="1.25.40.1030">
    <property type="match status" value="1"/>
</dbReference>
<dbReference type="GO" id="GO:0070971">
    <property type="term" value="C:endoplasmic reticulum exit site"/>
    <property type="evidence" value="ECO:0007669"/>
    <property type="project" value="TreeGrafter"/>
</dbReference>
<dbReference type="PROSITE" id="PS50082">
    <property type="entry name" value="WD_REPEATS_2"/>
    <property type="match status" value="2"/>
</dbReference>
<dbReference type="Gene3D" id="2.130.10.10">
    <property type="entry name" value="YVTN repeat-like/Quinoprotein amine dehydrogenase"/>
    <property type="match status" value="1"/>
</dbReference>
<dbReference type="Pfam" id="PF00400">
    <property type="entry name" value="WD40"/>
    <property type="match status" value="2"/>
</dbReference>
<dbReference type="InterPro" id="IPR040251">
    <property type="entry name" value="SEC31-like"/>
</dbReference>
<evidence type="ECO:0000256" key="12">
    <source>
        <dbReference type="ARBA" id="ARBA00023329"/>
    </source>
</evidence>
<dbReference type="AlphaFoldDB" id="A0A6F9DSF6"/>
<dbReference type="InterPro" id="IPR015943">
    <property type="entry name" value="WD40/YVTN_repeat-like_dom_sf"/>
</dbReference>
<name>A0A6F9DSF6_9ASCI</name>
<feature type="region of interest" description="Disordered" evidence="18">
    <location>
        <begin position="904"/>
        <end position="998"/>
    </location>
</feature>
<dbReference type="GO" id="GO:0015031">
    <property type="term" value="P:protein transport"/>
    <property type="evidence" value="ECO:0007669"/>
    <property type="project" value="UniProtKB-KW"/>
</dbReference>
<reference evidence="19" key="1">
    <citation type="submission" date="2020-04" db="EMBL/GenBank/DDBJ databases">
        <authorList>
            <person name="Neveu A P."/>
        </authorList>
    </citation>
    <scope>NUCLEOTIDE SEQUENCE</scope>
    <source>
        <tissue evidence="19">Whole embryo</tissue>
    </source>
</reference>
<keyword evidence="8" id="KW-0256">Endoplasmic reticulum</keyword>
<dbReference type="GO" id="GO:0005198">
    <property type="term" value="F:structural molecule activity"/>
    <property type="evidence" value="ECO:0007669"/>
    <property type="project" value="TreeGrafter"/>
</dbReference>
<keyword evidence="9" id="KW-0931">ER-Golgi transport</keyword>
<feature type="repeat" description="WD" evidence="17">
    <location>
        <begin position="237"/>
        <end position="270"/>
    </location>
</feature>
<evidence type="ECO:0000256" key="16">
    <source>
        <dbReference type="ARBA" id="ARBA00043112"/>
    </source>
</evidence>
<dbReference type="PANTHER" id="PTHR13923">
    <property type="entry name" value="SEC31-RELATED PROTEIN"/>
    <property type="match status" value="1"/>
</dbReference>
<dbReference type="InterPro" id="IPR036322">
    <property type="entry name" value="WD40_repeat_dom_sf"/>
</dbReference>
<dbReference type="GO" id="GO:0005789">
    <property type="term" value="C:endoplasmic reticulum membrane"/>
    <property type="evidence" value="ECO:0007669"/>
    <property type="project" value="UniProtKB-SubCell"/>
</dbReference>
<dbReference type="SMART" id="SM00320">
    <property type="entry name" value="WD40"/>
    <property type="match status" value="4"/>
</dbReference>
<comment type="subcellular location">
    <subcellularLocation>
        <location evidence="1">Cytoplasmic vesicle membrane</location>
        <topology evidence="1">Peripheral membrane protein</topology>
        <orientation evidence="1">Cytoplasmic side</orientation>
    </subcellularLocation>
    <subcellularLocation>
        <location evidence="2">Endoplasmic reticulum membrane</location>
        <topology evidence="2">Peripheral membrane protein</topology>
    </subcellularLocation>
</comment>
<organism evidence="19">
    <name type="scientific">Phallusia mammillata</name>
    <dbReference type="NCBI Taxonomy" id="59560"/>
    <lineage>
        <taxon>Eukaryota</taxon>
        <taxon>Metazoa</taxon>
        <taxon>Chordata</taxon>
        <taxon>Tunicata</taxon>
        <taxon>Ascidiacea</taxon>
        <taxon>Phlebobranchia</taxon>
        <taxon>Ascidiidae</taxon>
        <taxon>Phallusia</taxon>
    </lineage>
</organism>
<dbReference type="GO" id="GO:0030127">
    <property type="term" value="C:COPII vesicle coat"/>
    <property type="evidence" value="ECO:0007669"/>
    <property type="project" value="TreeGrafter"/>
</dbReference>
<keyword evidence="12" id="KW-0968">Cytoplasmic vesicle</keyword>
<dbReference type="PROSITE" id="PS50294">
    <property type="entry name" value="WD_REPEATS_REGION"/>
    <property type="match status" value="1"/>
</dbReference>
<feature type="repeat" description="WD" evidence="17">
    <location>
        <begin position="96"/>
        <end position="138"/>
    </location>
</feature>
<feature type="region of interest" description="Disordered" evidence="18">
    <location>
        <begin position="783"/>
        <end position="885"/>
    </location>
</feature>
<feature type="compositionally biased region" description="Polar residues" evidence="18">
    <location>
        <begin position="820"/>
        <end position="885"/>
    </location>
</feature>
<evidence type="ECO:0000256" key="5">
    <source>
        <dbReference type="ARBA" id="ARBA00022490"/>
    </source>
</evidence>
<keyword evidence="6 17" id="KW-0853">WD repeat</keyword>
<evidence type="ECO:0000256" key="17">
    <source>
        <dbReference type="PROSITE-ProRule" id="PRU00221"/>
    </source>
</evidence>
<dbReference type="FunFam" id="2.130.10.10:FF:000009">
    <property type="entry name" value="Protein transport protein Sec31A isoform A"/>
    <property type="match status" value="1"/>
</dbReference>
<dbReference type="InterPro" id="IPR001680">
    <property type="entry name" value="WD40_rpt"/>
</dbReference>
<protein>
    <recommendedName>
        <fullName evidence="14">Protein transport protein Sec31A</fullName>
    </recommendedName>
    <alternativeName>
        <fullName evidence="16">SEC31-like protein 1</fullName>
    </alternativeName>
    <alternativeName>
        <fullName evidence="15">SEC31-related protein A</fullName>
    </alternativeName>
</protein>
<keyword evidence="11" id="KW-0472">Membrane</keyword>
<accession>A0A6F9DSF6</accession>
<keyword evidence="7" id="KW-0677">Repeat</keyword>
<dbReference type="EMBL" id="LR790076">
    <property type="protein sequence ID" value="CAB3265938.1"/>
    <property type="molecule type" value="mRNA"/>
</dbReference>
<dbReference type="GO" id="GO:0007029">
    <property type="term" value="P:endoplasmic reticulum organization"/>
    <property type="evidence" value="ECO:0007669"/>
    <property type="project" value="TreeGrafter"/>
</dbReference>
<evidence type="ECO:0000256" key="9">
    <source>
        <dbReference type="ARBA" id="ARBA00022892"/>
    </source>
</evidence>
<evidence type="ECO:0000256" key="11">
    <source>
        <dbReference type="ARBA" id="ARBA00023136"/>
    </source>
</evidence>